<dbReference type="AlphaFoldDB" id="A0A2P5FL95"/>
<dbReference type="InParanoid" id="A0A2P5FL95"/>
<comment type="caution">
    <text evidence="1">The sequence shown here is derived from an EMBL/GenBank/DDBJ whole genome shotgun (WGS) entry which is preliminary data.</text>
</comment>
<evidence type="ECO:0000313" key="1">
    <source>
        <dbReference type="EMBL" id="PON98544.1"/>
    </source>
</evidence>
<name>A0A2P5FL95_TREOI</name>
<evidence type="ECO:0000313" key="2">
    <source>
        <dbReference type="Proteomes" id="UP000237000"/>
    </source>
</evidence>
<dbReference type="EMBL" id="JXTC01000024">
    <property type="protein sequence ID" value="PON98544.1"/>
    <property type="molecule type" value="Genomic_DNA"/>
</dbReference>
<keyword evidence="2" id="KW-1185">Reference proteome</keyword>
<reference evidence="2" key="1">
    <citation type="submission" date="2016-06" db="EMBL/GenBank/DDBJ databases">
        <title>Parallel loss of symbiosis genes in relatives of nitrogen-fixing non-legume Parasponia.</title>
        <authorList>
            <person name="Van Velzen R."/>
            <person name="Holmer R."/>
            <person name="Bu F."/>
            <person name="Rutten L."/>
            <person name="Van Zeijl A."/>
            <person name="Liu W."/>
            <person name="Santuari L."/>
            <person name="Cao Q."/>
            <person name="Sharma T."/>
            <person name="Shen D."/>
            <person name="Roswanjaya Y."/>
            <person name="Wardhani T."/>
            <person name="Kalhor M.S."/>
            <person name="Jansen J."/>
            <person name="Van den Hoogen J."/>
            <person name="Gungor B."/>
            <person name="Hartog M."/>
            <person name="Hontelez J."/>
            <person name="Verver J."/>
            <person name="Yang W.-C."/>
            <person name="Schijlen E."/>
            <person name="Repin R."/>
            <person name="Schilthuizen M."/>
            <person name="Schranz E."/>
            <person name="Heidstra R."/>
            <person name="Miyata K."/>
            <person name="Fedorova E."/>
            <person name="Kohlen W."/>
            <person name="Bisseling T."/>
            <person name="Smit S."/>
            <person name="Geurts R."/>
        </authorList>
    </citation>
    <scope>NUCLEOTIDE SEQUENCE [LARGE SCALE GENOMIC DNA]</scope>
    <source>
        <strain evidence="2">cv. RG33-2</strain>
    </source>
</reference>
<dbReference type="Proteomes" id="UP000237000">
    <property type="component" value="Unassembled WGS sequence"/>
</dbReference>
<feature type="non-terminal residue" evidence="1">
    <location>
        <position position="1"/>
    </location>
</feature>
<gene>
    <name evidence="1" type="ORF">TorRG33x02_057780</name>
</gene>
<organism evidence="1 2">
    <name type="scientific">Trema orientale</name>
    <name type="common">Charcoal tree</name>
    <name type="synonym">Celtis orientalis</name>
    <dbReference type="NCBI Taxonomy" id="63057"/>
    <lineage>
        <taxon>Eukaryota</taxon>
        <taxon>Viridiplantae</taxon>
        <taxon>Streptophyta</taxon>
        <taxon>Embryophyta</taxon>
        <taxon>Tracheophyta</taxon>
        <taxon>Spermatophyta</taxon>
        <taxon>Magnoliopsida</taxon>
        <taxon>eudicotyledons</taxon>
        <taxon>Gunneridae</taxon>
        <taxon>Pentapetalae</taxon>
        <taxon>rosids</taxon>
        <taxon>fabids</taxon>
        <taxon>Rosales</taxon>
        <taxon>Cannabaceae</taxon>
        <taxon>Trema</taxon>
    </lineage>
</organism>
<protein>
    <submittedName>
        <fullName evidence="1">Uncharacterized protein</fullName>
    </submittedName>
</protein>
<sequence length="62" mass="6922">KHNSTIQQPSTASENQLFASSQRLLLQIGQELQVAIQASSPAINISREKLHEENLRLLETPN</sequence>
<dbReference type="OrthoDB" id="10284904at2759"/>
<accession>A0A2P5FL95</accession>
<proteinExistence type="predicted"/>